<dbReference type="NCBIfam" id="TIGR04256">
    <property type="entry name" value="GxxExxY"/>
    <property type="match status" value="1"/>
</dbReference>
<evidence type="ECO:0000313" key="1">
    <source>
        <dbReference type="EMBL" id="QWV95938.1"/>
    </source>
</evidence>
<reference evidence="1 2" key="1">
    <citation type="submission" date="2021-06" db="EMBL/GenBank/DDBJ databases">
        <title>Gemonas diversity in paddy soil.</title>
        <authorList>
            <person name="Liu G."/>
        </authorList>
    </citation>
    <scope>NUCLEOTIDE SEQUENCE [LARGE SCALE GENOMIC DNA]</scope>
    <source>
        <strain evidence="1 2">RG29</strain>
    </source>
</reference>
<dbReference type="Proteomes" id="UP000683493">
    <property type="component" value="Chromosome"/>
</dbReference>
<protein>
    <submittedName>
        <fullName evidence="1">GxxExxY protein</fullName>
    </submittedName>
</protein>
<accession>A0ABX8JDT5</accession>
<dbReference type="Pfam" id="PF13366">
    <property type="entry name" value="PDDEXK_3"/>
    <property type="match status" value="1"/>
</dbReference>
<evidence type="ECO:0000313" key="2">
    <source>
        <dbReference type="Proteomes" id="UP000683493"/>
    </source>
</evidence>
<proteinExistence type="predicted"/>
<organism evidence="1 2">
    <name type="scientific">Geomonas diazotrophica</name>
    <dbReference type="NCBI Taxonomy" id="2843197"/>
    <lineage>
        <taxon>Bacteria</taxon>
        <taxon>Pseudomonadati</taxon>
        <taxon>Thermodesulfobacteriota</taxon>
        <taxon>Desulfuromonadia</taxon>
        <taxon>Geobacterales</taxon>
        <taxon>Geobacteraceae</taxon>
        <taxon>Geomonas</taxon>
    </lineage>
</organism>
<name>A0ABX8JDT5_9BACT</name>
<gene>
    <name evidence="1" type="ORF">KP005_11130</name>
</gene>
<sequence>MIYEDLTGKILAACFDVSNELGNGFLESVYEKSLLIALEEAGLQAQAQVPLQVFYRKKNVGDFYADVVVEGTVLLELKAVKALAPEHVAQVLNYLKATGIGVGLLINFGSPKLEYRRLGNRLCG</sequence>
<dbReference type="EMBL" id="CP076724">
    <property type="protein sequence ID" value="QWV95938.1"/>
    <property type="molecule type" value="Genomic_DNA"/>
</dbReference>
<dbReference type="InterPro" id="IPR026350">
    <property type="entry name" value="GxxExxY"/>
</dbReference>
<keyword evidence="2" id="KW-1185">Reference proteome</keyword>